<gene>
    <name evidence="2" type="ORF">BRAA09T38451Z</name>
</gene>
<feature type="compositionally biased region" description="Low complexity" evidence="1">
    <location>
        <begin position="96"/>
        <end position="115"/>
    </location>
</feature>
<dbReference type="AlphaFoldDB" id="A0A3P5YHF8"/>
<name>A0A3P5YHF8_BRACM</name>
<protein>
    <submittedName>
        <fullName evidence="2">Uncharacterized protein</fullName>
    </submittedName>
</protein>
<evidence type="ECO:0000313" key="2">
    <source>
        <dbReference type="EMBL" id="VDC60840.1"/>
    </source>
</evidence>
<evidence type="ECO:0000256" key="1">
    <source>
        <dbReference type="SAM" id="MobiDB-lite"/>
    </source>
</evidence>
<proteinExistence type="predicted"/>
<reference evidence="2" key="1">
    <citation type="submission" date="2018-11" db="EMBL/GenBank/DDBJ databases">
        <authorList>
            <consortium name="Genoscope - CEA"/>
            <person name="William W."/>
        </authorList>
    </citation>
    <scope>NUCLEOTIDE SEQUENCE</scope>
</reference>
<feature type="region of interest" description="Disordered" evidence="1">
    <location>
        <begin position="91"/>
        <end position="115"/>
    </location>
</feature>
<organism evidence="2">
    <name type="scientific">Brassica campestris</name>
    <name type="common">Field mustard</name>
    <dbReference type="NCBI Taxonomy" id="3711"/>
    <lineage>
        <taxon>Eukaryota</taxon>
        <taxon>Viridiplantae</taxon>
        <taxon>Streptophyta</taxon>
        <taxon>Embryophyta</taxon>
        <taxon>Tracheophyta</taxon>
        <taxon>Spermatophyta</taxon>
        <taxon>Magnoliopsida</taxon>
        <taxon>eudicotyledons</taxon>
        <taxon>Gunneridae</taxon>
        <taxon>Pentapetalae</taxon>
        <taxon>rosids</taxon>
        <taxon>malvids</taxon>
        <taxon>Brassicales</taxon>
        <taxon>Brassicaceae</taxon>
        <taxon>Brassiceae</taxon>
        <taxon>Brassica</taxon>
    </lineage>
</organism>
<sequence>MMADAQKKNCPHKIQIKGSYCAPTICLDKCKKQHGTLGSCSEEKGFCNCAYMPWESLKNSSDNAKKIDSTVSEHAKALVMKKNFTTRVFGSPPPMSSSATSSEISSTYLSPFPFS</sequence>
<accession>A0A3P5YHF8</accession>
<dbReference type="EMBL" id="LR031568">
    <property type="protein sequence ID" value="VDC60840.1"/>
    <property type="molecule type" value="Genomic_DNA"/>
</dbReference>